<dbReference type="InterPro" id="IPR005844">
    <property type="entry name" value="A-D-PHexomutase_a/b/a-I"/>
</dbReference>
<dbReference type="Pfam" id="PF02878">
    <property type="entry name" value="PGM_PMM_I"/>
    <property type="match status" value="1"/>
</dbReference>
<accession>A0A1E8EXX5</accession>
<keyword evidence="10 19" id="KW-0413">Isomerase</keyword>
<comment type="similarity">
    <text evidence="5 14">Belongs to the phosphohexose mutase family.</text>
</comment>
<organism evidence="19 20">
    <name type="scientific">Clostridium acetireducens DSM 10703</name>
    <dbReference type="NCBI Taxonomy" id="1121290"/>
    <lineage>
        <taxon>Bacteria</taxon>
        <taxon>Bacillati</taxon>
        <taxon>Bacillota</taxon>
        <taxon>Clostridia</taxon>
        <taxon>Eubacteriales</taxon>
        <taxon>Clostridiaceae</taxon>
        <taxon>Clostridium</taxon>
    </lineage>
</organism>
<dbReference type="RefSeq" id="WP_070110524.1">
    <property type="nucleotide sequence ID" value="NZ_LZFO01000022.1"/>
</dbReference>
<feature type="domain" description="Alpha-D-phosphohexomutase alpha/beta/alpha" evidence="17">
    <location>
        <begin position="208"/>
        <end position="315"/>
    </location>
</feature>
<name>A0A1E8EXX5_9CLOT</name>
<gene>
    <name evidence="19" type="primary">pgcA</name>
    <name evidence="19" type="ORF">CLOACE_15470</name>
</gene>
<reference evidence="19 20" key="1">
    <citation type="submission" date="2016-06" db="EMBL/GenBank/DDBJ databases">
        <title>Genome sequence of Clostridium acetireducens DSM 10703.</title>
        <authorList>
            <person name="Poehlein A."/>
            <person name="Fluechter S."/>
            <person name="Duerre P."/>
            <person name="Daniel R."/>
        </authorList>
    </citation>
    <scope>NUCLEOTIDE SEQUENCE [LARGE SCALE GENOMIC DNA]</scope>
    <source>
        <strain evidence="19 20">DSM 10703</strain>
    </source>
</reference>
<feature type="domain" description="Alpha-D-phosphohexomutase alpha/beta/alpha" evidence="18">
    <location>
        <begin position="325"/>
        <end position="446"/>
    </location>
</feature>
<dbReference type="Gene3D" id="3.30.310.50">
    <property type="entry name" value="Alpha-D-phosphohexomutase, C-terminal domain"/>
    <property type="match status" value="1"/>
</dbReference>
<evidence type="ECO:0000256" key="12">
    <source>
        <dbReference type="ARBA" id="ARBA00041398"/>
    </source>
</evidence>
<dbReference type="STRING" id="1121290.CLAOCE_15470"/>
<evidence type="ECO:0000256" key="4">
    <source>
        <dbReference type="ARBA" id="ARBA00005189"/>
    </source>
</evidence>
<evidence type="ECO:0000256" key="9">
    <source>
        <dbReference type="ARBA" id="ARBA00022842"/>
    </source>
</evidence>
<dbReference type="GO" id="GO:0005975">
    <property type="term" value="P:carbohydrate metabolic process"/>
    <property type="evidence" value="ECO:0007669"/>
    <property type="project" value="InterPro"/>
</dbReference>
<dbReference type="EMBL" id="LZFO01000022">
    <property type="protein sequence ID" value="OFI05780.1"/>
    <property type="molecule type" value="Genomic_DNA"/>
</dbReference>
<dbReference type="InterPro" id="IPR036900">
    <property type="entry name" value="A-D-PHexomutase_C_sf"/>
</dbReference>
<dbReference type="SUPFAM" id="SSF55957">
    <property type="entry name" value="Phosphoglucomutase, C-terminal domain"/>
    <property type="match status" value="1"/>
</dbReference>
<evidence type="ECO:0000259" key="16">
    <source>
        <dbReference type="Pfam" id="PF02878"/>
    </source>
</evidence>
<keyword evidence="20" id="KW-1185">Reference proteome</keyword>
<dbReference type="PROSITE" id="PS00710">
    <property type="entry name" value="PGM_PMM"/>
    <property type="match status" value="1"/>
</dbReference>
<dbReference type="PATRIC" id="fig|1121290.3.peg.1534"/>
<comment type="cofactor">
    <cofactor evidence="2">
        <name>Mg(2+)</name>
        <dbReference type="ChEBI" id="CHEBI:18420"/>
    </cofactor>
</comment>
<evidence type="ECO:0000256" key="10">
    <source>
        <dbReference type="ARBA" id="ARBA00023235"/>
    </source>
</evidence>
<evidence type="ECO:0000256" key="2">
    <source>
        <dbReference type="ARBA" id="ARBA00001946"/>
    </source>
</evidence>
<feature type="domain" description="Alpha-D-phosphohexomutase C-terminal" evidence="15">
    <location>
        <begin position="520"/>
        <end position="558"/>
    </location>
</feature>
<dbReference type="InterPro" id="IPR005841">
    <property type="entry name" value="Alpha-D-phosphohexomutase_SF"/>
</dbReference>
<comment type="pathway">
    <text evidence="3">Glycolipid metabolism; diglucosyl-diacylglycerol biosynthesis.</text>
</comment>
<dbReference type="InterPro" id="IPR005846">
    <property type="entry name" value="A-D-PHexomutase_a/b/a-III"/>
</dbReference>
<evidence type="ECO:0000259" key="15">
    <source>
        <dbReference type="Pfam" id="PF00408"/>
    </source>
</evidence>
<dbReference type="InterPro" id="IPR016055">
    <property type="entry name" value="A-D-PHexomutase_a/b/a-I/II/III"/>
</dbReference>
<dbReference type="Gene3D" id="3.40.120.10">
    <property type="entry name" value="Alpha-D-Glucose-1,6-Bisphosphate, subunit A, domain 3"/>
    <property type="match status" value="3"/>
</dbReference>
<evidence type="ECO:0000256" key="6">
    <source>
        <dbReference type="ARBA" id="ARBA00012728"/>
    </source>
</evidence>
<dbReference type="Pfam" id="PF02879">
    <property type="entry name" value="PGM_PMM_II"/>
    <property type="match status" value="1"/>
</dbReference>
<comment type="pathway">
    <text evidence="4">Lipid metabolism.</text>
</comment>
<dbReference type="GO" id="GO:0004614">
    <property type="term" value="F:phosphoglucomutase activity"/>
    <property type="evidence" value="ECO:0007669"/>
    <property type="project" value="UniProtKB-EC"/>
</dbReference>
<sequence>MNYLQKYNLWVDSDLIDSSTKEELKRIEDLEEIEDRFYKDLEFGTGGLRGVIGAGTNRMNIYTVGKATEGLARYLLNKYSEENVSVTIAYDSRIMSKEFAETAAKVLCANGISVNLFESLRPTPMLSYAVRYLKSKAGIVITASHNPKEYNGYKVYGEDGGQVTDNGAKEILSFIKEIKDFSNIKTMELKNASELGYLNIIGEELDKSYIEKVKNLCIRQEFIKHNAKDLKIIYTPLHGAGNIPIRRVLKELGYENVTVVKQQELPDGNFPTTSYPNPENPEVFEIALNMAKDIKPDIIFGTDPDCDRIGVVVKNKNGEYKVLTGNEVGVLLTEYILYSLKEKNLLPNNGVVIKTIVTTDITKKITDNYAVELMEVLTGFKYIGEKIKEFEKKGNKKYIFGFEESYGYLAGDFVRDKDAVIASALICEMALYYKSKGFSLYDALINLYNKYGFPSEKLFSIELKGKEGRQKIENILDYLRHSMRSTLEGIKIVKKIDYKLGIEKDIFNINEKSIEFPKSNALKFILEDNSWFVIRPSGTEPKLKIYLSVISDSEEGTKCKMDKFIKSVKEVIKSAYNSYQ</sequence>
<dbReference type="PANTHER" id="PTHR45745">
    <property type="entry name" value="PHOSPHOMANNOMUTASE 45A"/>
    <property type="match status" value="1"/>
</dbReference>
<evidence type="ECO:0000259" key="18">
    <source>
        <dbReference type="Pfam" id="PF02880"/>
    </source>
</evidence>
<dbReference type="PANTHER" id="PTHR45745:SF1">
    <property type="entry name" value="PHOSPHOGLUCOMUTASE 2B-RELATED"/>
    <property type="match status" value="1"/>
</dbReference>
<evidence type="ECO:0000256" key="1">
    <source>
        <dbReference type="ARBA" id="ARBA00000443"/>
    </source>
</evidence>
<evidence type="ECO:0000256" key="13">
    <source>
        <dbReference type="ARBA" id="ARBA00041467"/>
    </source>
</evidence>
<feature type="domain" description="Alpha-D-phosphohexomutase alpha/beta/alpha" evidence="16">
    <location>
        <begin position="42"/>
        <end position="179"/>
    </location>
</feature>
<keyword evidence="9 14" id="KW-0460">Magnesium</keyword>
<protein>
    <recommendedName>
        <fullName evidence="11">Phosphoglucomutase</fullName>
        <ecNumber evidence="6">5.4.2.2</ecNumber>
    </recommendedName>
    <alternativeName>
        <fullName evidence="13">Alpha-phosphoglucomutase</fullName>
    </alternativeName>
    <alternativeName>
        <fullName evidence="12">Glucose phosphomutase</fullName>
    </alternativeName>
</protein>
<dbReference type="InterPro" id="IPR016066">
    <property type="entry name" value="A-D-PHexomutase_CS"/>
</dbReference>
<evidence type="ECO:0000256" key="14">
    <source>
        <dbReference type="RuleBase" id="RU004326"/>
    </source>
</evidence>
<dbReference type="Pfam" id="PF02880">
    <property type="entry name" value="PGM_PMM_III"/>
    <property type="match status" value="1"/>
</dbReference>
<evidence type="ECO:0000256" key="3">
    <source>
        <dbReference type="ARBA" id="ARBA00005164"/>
    </source>
</evidence>
<keyword evidence="8 14" id="KW-0479">Metal-binding</keyword>
<evidence type="ECO:0000313" key="19">
    <source>
        <dbReference type="EMBL" id="OFI05780.1"/>
    </source>
</evidence>
<dbReference type="GO" id="GO:0006166">
    <property type="term" value="P:purine ribonucleoside salvage"/>
    <property type="evidence" value="ECO:0007669"/>
    <property type="project" value="TreeGrafter"/>
</dbReference>
<dbReference type="PRINTS" id="PR00509">
    <property type="entry name" value="PGMPMM"/>
</dbReference>
<comment type="catalytic activity">
    <reaction evidence="1">
        <text>alpha-D-glucose 1-phosphate = alpha-D-glucose 6-phosphate</text>
        <dbReference type="Rhea" id="RHEA:23536"/>
        <dbReference type="ChEBI" id="CHEBI:58225"/>
        <dbReference type="ChEBI" id="CHEBI:58601"/>
        <dbReference type="EC" id="5.4.2.2"/>
    </reaction>
</comment>
<dbReference type="InterPro" id="IPR005845">
    <property type="entry name" value="A-D-PHexomutase_a/b/a-II"/>
</dbReference>
<dbReference type="AlphaFoldDB" id="A0A1E8EXX5"/>
<dbReference type="InterPro" id="IPR005843">
    <property type="entry name" value="A-D-PHexomutase_C"/>
</dbReference>
<keyword evidence="7" id="KW-0597">Phosphoprotein</keyword>
<dbReference type="SUPFAM" id="SSF53738">
    <property type="entry name" value="Phosphoglucomutase, first 3 domains"/>
    <property type="match status" value="3"/>
</dbReference>
<evidence type="ECO:0000256" key="7">
    <source>
        <dbReference type="ARBA" id="ARBA00022553"/>
    </source>
</evidence>
<evidence type="ECO:0000256" key="8">
    <source>
        <dbReference type="ARBA" id="ARBA00022723"/>
    </source>
</evidence>
<evidence type="ECO:0000259" key="17">
    <source>
        <dbReference type="Pfam" id="PF02879"/>
    </source>
</evidence>
<evidence type="ECO:0000313" key="20">
    <source>
        <dbReference type="Proteomes" id="UP000175744"/>
    </source>
</evidence>
<dbReference type="GO" id="GO:0008973">
    <property type="term" value="F:phosphopentomutase activity"/>
    <property type="evidence" value="ECO:0007669"/>
    <property type="project" value="TreeGrafter"/>
</dbReference>
<evidence type="ECO:0000256" key="11">
    <source>
        <dbReference type="ARBA" id="ARBA00039995"/>
    </source>
</evidence>
<dbReference type="OrthoDB" id="9806956at2"/>
<dbReference type="GO" id="GO:0000287">
    <property type="term" value="F:magnesium ion binding"/>
    <property type="evidence" value="ECO:0007669"/>
    <property type="project" value="InterPro"/>
</dbReference>
<dbReference type="EC" id="5.4.2.2" evidence="6"/>
<proteinExistence type="inferred from homology"/>
<dbReference type="CDD" id="cd05799">
    <property type="entry name" value="PGM2"/>
    <property type="match status" value="1"/>
</dbReference>
<dbReference type="Proteomes" id="UP000175744">
    <property type="component" value="Unassembled WGS sequence"/>
</dbReference>
<dbReference type="Pfam" id="PF00408">
    <property type="entry name" value="PGM_PMM_IV"/>
    <property type="match status" value="1"/>
</dbReference>
<evidence type="ECO:0000256" key="5">
    <source>
        <dbReference type="ARBA" id="ARBA00010231"/>
    </source>
</evidence>
<comment type="caution">
    <text evidence="19">The sequence shown here is derived from an EMBL/GenBank/DDBJ whole genome shotgun (WGS) entry which is preliminary data.</text>
</comment>